<keyword evidence="3" id="KW-1185">Reference proteome</keyword>
<organism evidence="2 3">
    <name type="scientific">Actinomadura montaniterrae</name>
    <dbReference type="NCBI Taxonomy" id="1803903"/>
    <lineage>
        <taxon>Bacteria</taxon>
        <taxon>Bacillati</taxon>
        <taxon>Actinomycetota</taxon>
        <taxon>Actinomycetes</taxon>
        <taxon>Streptosporangiales</taxon>
        <taxon>Thermomonosporaceae</taxon>
        <taxon>Actinomadura</taxon>
    </lineage>
</organism>
<sequence>MDELVLHQRSRRGAAAGTAGLAVLGAVFVGAGAVMAAQGGTKVIAAVVAFGFGGLLLALAGLGLRGGVAPDRLALTPGGVSIARRDESFLLPAAAIGSFGLVPVKSVRTLNVRFDPASAPDLPPHVARLRTEPASGELRLVAVGERKPFASPELAERARAYVTRHALGEWRDG</sequence>
<reference evidence="2 3" key="1">
    <citation type="submission" date="2019-09" db="EMBL/GenBank/DDBJ databases">
        <title>Actinomadura physcomitrii sp. nov., a novel actinomycete isolated from moss [Physcomitrium sphaericum (Ludw) Fuernr].</title>
        <authorList>
            <person name="Liu C."/>
            <person name="Zhuang X."/>
        </authorList>
    </citation>
    <scope>NUCLEOTIDE SEQUENCE [LARGE SCALE GENOMIC DNA]</scope>
    <source>
        <strain evidence="2 3">CYP1-1B</strain>
    </source>
</reference>
<proteinExistence type="predicted"/>
<dbReference type="Proteomes" id="UP000483004">
    <property type="component" value="Unassembled WGS sequence"/>
</dbReference>
<feature type="transmembrane region" description="Helical" evidence="1">
    <location>
        <begin position="12"/>
        <end position="37"/>
    </location>
</feature>
<dbReference type="RefSeq" id="WP_151546040.1">
    <property type="nucleotide sequence ID" value="NZ_WBMR01000242.1"/>
</dbReference>
<evidence type="ECO:0008006" key="4">
    <source>
        <dbReference type="Google" id="ProtNLM"/>
    </source>
</evidence>
<keyword evidence="1" id="KW-1133">Transmembrane helix</keyword>
<evidence type="ECO:0000313" key="2">
    <source>
        <dbReference type="EMBL" id="KAB2363419.1"/>
    </source>
</evidence>
<dbReference type="EMBL" id="WBMR01000242">
    <property type="protein sequence ID" value="KAB2363419.1"/>
    <property type="molecule type" value="Genomic_DNA"/>
</dbReference>
<feature type="transmembrane region" description="Helical" evidence="1">
    <location>
        <begin position="43"/>
        <end position="64"/>
    </location>
</feature>
<keyword evidence="1" id="KW-0472">Membrane</keyword>
<dbReference type="OrthoDB" id="3481011at2"/>
<accession>A0A6L3VIS4</accession>
<comment type="caution">
    <text evidence="2">The sequence shown here is derived from an EMBL/GenBank/DDBJ whole genome shotgun (WGS) entry which is preliminary data.</text>
</comment>
<name>A0A6L3VIS4_9ACTN</name>
<keyword evidence="1" id="KW-0812">Transmembrane</keyword>
<evidence type="ECO:0000313" key="3">
    <source>
        <dbReference type="Proteomes" id="UP000483004"/>
    </source>
</evidence>
<dbReference type="AlphaFoldDB" id="A0A6L3VIS4"/>
<evidence type="ECO:0000256" key="1">
    <source>
        <dbReference type="SAM" id="Phobius"/>
    </source>
</evidence>
<protein>
    <recommendedName>
        <fullName evidence="4">PH domain-containing protein</fullName>
    </recommendedName>
</protein>
<gene>
    <name evidence="2" type="ORF">F9B16_43065</name>
</gene>